<dbReference type="SUPFAM" id="SSF46997">
    <property type="entry name" value="Bacterial immunoglobulin/albumin-binding domains"/>
    <property type="match status" value="2"/>
</dbReference>
<feature type="domain" description="Lipoprotein-associated type-17" evidence="5">
    <location>
        <begin position="2511"/>
        <end position="2571"/>
    </location>
</feature>
<evidence type="ECO:0000256" key="2">
    <source>
        <dbReference type="SAM" id="MobiDB-lite"/>
    </source>
</evidence>
<keyword evidence="6" id="KW-0449">Lipoprotein</keyword>
<comment type="caution">
    <text evidence="6">The sequence shown here is derived from an EMBL/GenBank/DDBJ whole genome shotgun (WGS) entry which is preliminary data.</text>
</comment>
<dbReference type="EMBL" id="AFXA01000015">
    <property type="protein sequence ID" value="EGU99997.1"/>
    <property type="molecule type" value="Genomic_DNA"/>
</dbReference>
<dbReference type="STRING" id="1037410.MCSF7_02524"/>
<feature type="domain" description="Lipoprotein-associated type-17" evidence="5">
    <location>
        <begin position="3028"/>
        <end position="3101"/>
    </location>
</feature>
<dbReference type="Pfam" id="PF07554">
    <property type="entry name" value="FIVAR"/>
    <property type="match status" value="5"/>
</dbReference>
<feature type="coiled-coil region" evidence="1">
    <location>
        <begin position="5804"/>
        <end position="5834"/>
    </location>
</feature>
<feature type="region of interest" description="Disordered" evidence="2">
    <location>
        <begin position="4090"/>
        <end position="4110"/>
    </location>
</feature>
<proteinExistence type="predicted"/>
<feature type="coiled-coil region" evidence="1">
    <location>
        <begin position="4834"/>
        <end position="4875"/>
    </location>
</feature>
<evidence type="ECO:0000259" key="5">
    <source>
        <dbReference type="Pfam" id="PF04200"/>
    </source>
</evidence>
<feature type="domain" description="Lipoprotein-associated type-17" evidence="5">
    <location>
        <begin position="3240"/>
        <end position="3326"/>
    </location>
</feature>
<feature type="domain" description="Lipoprotein-associated type-17" evidence="5">
    <location>
        <begin position="1857"/>
        <end position="1903"/>
    </location>
</feature>
<feature type="coiled-coil region" evidence="1">
    <location>
        <begin position="5562"/>
        <end position="5592"/>
    </location>
</feature>
<dbReference type="InterPro" id="IPR007326">
    <property type="entry name" value="Lipoprotein-assoc_dom"/>
</dbReference>
<evidence type="ECO:0000259" key="4">
    <source>
        <dbReference type="Pfam" id="PF01468"/>
    </source>
</evidence>
<feature type="domain" description="Lipoprotein-associated type-17" evidence="5">
    <location>
        <begin position="3133"/>
        <end position="3230"/>
    </location>
</feature>
<dbReference type="eggNOG" id="COG1196">
    <property type="taxonomic scope" value="Bacteria"/>
</dbReference>
<evidence type="ECO:0000256" key="3">
    <source>
        <dbReference type="SAM" id="Phobius"/>
    </source>
</evidence>
<feature type="coiled-coil region" evidence="1">
    <location>
        <begin position="5749"/>
        <end position="5776"/>
    </location>
</feature>
<evidence type="ECO:0000313" key="7">
    <source>
        <dbReference type="Proteomes" id="UP000004978"/>
    </source>
</evidence>
<feature type="domain" description="Protein G-related albumin-binding (GA) module" evidence="4">
    <location>
        <begin position="4851"/>
        <end position="4900"/>
    </location>
</feature>
<feature type="transmembrane region" description="Helical" evidence="3">
    <location>
        <begin position="6213"/>
        <end position="6237"/>
    </location>
</feature>
<dbReference type="Pfam" id="PF04200">
    <property type="entry name" value="Lipoprotein_17"/>
    <property type="match status" value="15"/>
</dbReference>
<keyword evidence="1" id="KW-0175">Coiled coil</keyword>
<feature type="domain" description="Lipoprotein-associated type-17" evidence="5">
    <location>
        <begin position="4311"/>
        <end position="4389"/>
    </location>
</feature>
<feature type="domain" description="Protein G-related albumin-binding (GA) module" evidence="4">
    <location>
        <begin position="5477"/>
        <end position="5519"/>
    </location>
</feature>
<feature type="domain" description="Lipoprotein-associated type-17" evidence="5">
    <location>
        <begin position="3664"/>
        <end position="3753"/>
    </location>
</feature>
<feature type="domain" description="Protein G-related albumin-binding (GA) module" evidence="4">
    <location>
        <begin position="1104"/>
        <end position="1153"/>
    </location>
</feature>
<dbReference type="Proteomes" id="UP000004978">
    <property type="component" value="Unassembled WGS sequence"/>
</dbReference>
<feature type="domain" description="Protein G-related albumin-binding (GA) module" evidence="4">
    <location>
        <begin position="5227"/>
        <end position="5276"/>
    </location>
</feature>
<keyword evidence="3" id="KW-1133">Transmembrane helix</keyword>
<name>F9UKT6_9BACT</name>
<organism evidence="6 7">
    <name type="scientific">Mycoplasmopsis columbina SF7</name>
    <dbReference type="NCBI Taxonomy" id="1037410"/>
    <lineage>
        <taxon>Bacteria</taxon>
        <taxon>Bacillati</taxon>
        <taxon>Mycoplasmatota</taxon>
        <taxon>Mycoplasmoidales</taxon>
        <taxon>Metamycoplasmataceae</taxon>
        <taxon>Mycoplasmopsis</taxon>
    </lineage>
</organism>
<keyword evidence="3" id="KW-0812">Transmembrane</keyword>
<protein>
    <submittedName>
        <fullName evidence="6">Putative lipoprotein</fullName>
    </submittedName>
</protein>
<reference evidence="6 7" key="1">
    <citation type="journal article" date="2013" name="Genome Announc.">
        <title>Genome Sequence of Mycoplasma columbinum Strain SF7.</title>
        <authorList>
            <person name="Guo Z."/>
            <person name="Xu X."/>
            <person name="Zheng Q."/>
            <person name="Li T."/>
            <person name="Kuang S."/>
            <person name="Zhang Z."/>
            <person name="Chen Y."/>
            <person name="Lu X."/>
            <person name="Zhou R."/>
            <person name="Bi D."/>
            <person name="Jin H."/>
        </authorList>
    </citation>
    <scope>NUCLEOTIDE SEQUENCE [LARGE SCALE GENOMIC DNA]</scope>
    <source>
        <strain evidence="6 7">SF7</strain>
    </source>
</reference>
<keyword evidence="3" id="KW-0472">Membrane</keyword>
<feature type="coiled-coil region" evidence="1">
    <location>
        <begin position="531"/>
        <end position="567"/>
    </location>
</feature>
<feature type="domain" description="Lipoprotein-associated type-17" evidence="5">
    <location>
        <begin position="2378"/>
        <end position="2452"/>
    </location>
</feature>
<feature type="domain" description="Protein G-related albumin-binding (GA) module" evidence="4">
    <location>
        <begin position="5656"/>
        <end position="5705"/>
    </location>
</feature>
<keyword evidence="7" id="KW-1185">Reference proteome</keyword>
<dbReference type="Gene3D" id="1.20.5.420">
    <property type="entry name" value="Immunoglobulin FC, subunit C"/>
    <property type="match status" value="3"/>
</dbReference>
<dbReference type="RefSeq" id="WP_006608904.1">
    <property type="nucleotide sequence ID" value="NZ_AFXA01000015.1"/>
</dbReference>
<gene>
    <name evidence="6" type="ORF">MCSF7_02524</name>
</gene>
<feature type="coiled-coil region" evidence="1">
    <location>
        <begin position="5361"/>
        <end position="5406"/>
    </location>
</feature>
<feature type="domain" description="Lipoprotein-associated type-17" evidence="5">
    <location>
        <begin position="1685"/>
        <end position="1764"/>
    </location>
</feature>
<accession>F9UKT6</accession>
<feature type="domain" description="Lipoprotein-associated type-17" evidence="5">
    <location>
        <begin position="3878"/>
        <end position="3964"/>
    </location>
</feature>
<dbReference type="Gene3D" id="1.20.120.1850">
    <property type="entry name" value="Ebh helix bundles repeating unit (S and A modules)"/>
    <property type="match status" value="5"/>
</dbReference>
<evidence type="ECO:0000256" key="1">
    <source>
        <dbReference type="SAM" id="Coils"/>
    </source>
</evidence>
<feature type="domain" description="Protein G-related albumin-binding (GA) module" evidence="4">
    <location>
        <begin position="5900"/>
        <end position="5946"/>
    </location>
</feature>
<feature type="domain" description="Lipoprotein-associated type-17" evidence="5">
    <location>
        <begin position="3456"/>
        <end position="3541"/>
    </location>
</feature>
<dbReference type="Pfam" id="PF01468">
    <property type="entry name" value="GA"/>
    <property type="match status" value="7"/>
</dbReference>
<sequence length="6244" mass="701105">MNNSKSKKITKTLALTTGILSSATLSLFSLGTSFSSNSEFNEVNDFESLSPVFDQNLTSKNTFLADETLNNAGYDYKQEKIQNYITNTADLKYSSVLNDKVVWQAKFNSGHTYEKDNFFRYTSDPGFGIFLSDDLKIDGPIYLNIKNPIDSSSTDISFSLPDLVNGSWEGTLDLWPNHENEFYLYSIKTTEGNHYTSNDLYNSIINEYGMDQRGENFKNYATENKFQDRVGTVLWFRYRTNIRNAKFTFEYSTTTRNDFQARIWNEPKFQVDSASFVASTYFAKRKYNRSTVYKLIRKPKVNVKLEATNVYPDRRDYSTPGIIYTLYRRKSGLAECQGNSALGRFDQCFDKVYQLPSATDVSFLTGGTNEQVKRKYELNLDYAPNLKNNNTNDEFVWVTSLDSRYSNSKNWNQPSSTHSFAYDATKKTFILNNNLTLKDEIIANSDEKLNEVELKASKYIKHISDLKYLPDITDNKLDLNDSLLTQNVNFLKVQLNQQRQQLYASINSYLSNSTYSKYKDNPSVKSEWNEIVNLNNEIENENQNLTIVQLRNKLKTLYDKFNNLQNKIAFLPLNQYISNAARALDLVILADNPQYSVPKNTPLPTNQRFFLNSWQSPDVFSAFGINNAISRMTYNTNGADGVKRDRIISLENVVTWNNYTYATTQGIFSLTPADTLTVRNHLSQIISEWRNIKSQYYSKFLNNTLTKEESFAYANAIKDFYLRYSQEYEIGNVSSINGAKTATFTLAQYVGTSKTELENTDSVRPLLVYRFLNDNAYFEQMREFVNLSRNNNVAYIPNNSILPLFGFSKQDFIDQINYFLDNFKKVQGQNYSDSKEPNVNQSLIRFIIAATNATLIDSWLKYKDTTIGIANNLQTQRDIYKNDLRYFVPEIFARTRNQNSINRLDTGSAKNILAKANAFIQRLDNNIETATPLLGLINSTADIVNVQVTHQKNYPTKSDLENSNEKAKIDAKRIPNDVYESANLFEILLKKHYANELNQTNKLITNELNSKITSLKNDWINKMNEIYVLFSHNNSSVNTGELLANNGSSRRDSNQKIDWISYFQALNSNTIDLTDSYRNNLLSSWNEMREKTIEIKKQLEAKILADYRNETNLQIDKLYYLSPEVRAKFKNKVNQETNFDIIDNIFYETKEYDDYVHETLLPLYEANKNIKQYVIYKNAAFDKRNNFNSAFNNILNAFGTVETGYFKDNNDSLNGGGEKHHQLALIGRNQVIPPYSTLVEWAETFKNARKELNGFLIANINFNGNKQDYRASEAPEELFEFTLDQTTPLDVEDYSRWKVRIKNFYSVKDKTGRTGSLKINYEVFNPNTNQWFDAPSDGRVISGFLTEEERLKKLYQTLTSNETNFADKNKLAIPEDIYKKFPGELTDENYQEFINILNQYYAQFGAQVVDAQKPTIISGYADDIRKGNYKFNYNLVSTVNGYTDVRALSGSRLKFGFYEDQNNSLWNSNKETERMAEILEKINSGEISITFNLQNKENYSAFTYLDSNLRGVDKNDISITVGGNQAQFIDQSYGWSFRNRPNGENGHFVYYVPNLNLVLHLELINDQTYFSENKIIDNNYNDQRGDVLKTARYALHFGIFTGNKYFISANNLGFRNNVDLLLTNGSNYMVPVSPEVTTTFGLTEAERLNQIINNEQVSSLFNSKIAKLDKRFAASEYENESYWEDLYNDEVLKQVTDPYSNDQTSTNPHSYTFLDSAEIDYDSIAFVSDDRTGTLTLTYKIKSKANIDPSITSESKTLVVQGFRNTVKVQNELNTYFNNFVSVDYANKDKVPTETNFDFLKYIFKFRENEQEVTFEPNRNSFGLASSNFEIGSNTGPAEDPEAQPPINPAVIRNSDIQVIRKDDENGSITIKYRLSSNDEFSNSLRDETTEWSNEIVISGFKTEQQRLNEILNNKDNQNGTENSVDTSNVDLDNKESRLASTVTVKEIENKLNNLYTPRNAKITDVELNPNDQNGQVDVTYKLLSTKTDLTHISSSETKTITFSNFKDSSEEERRLNNYLSDLDSIDVQYSDLNQYLAWPTFKVLDPKKLTFSIEYEDFDEIAGDTTVLEGNDLVFKQLNAKVVDIEFDPINNLNDKTGSIGIKFKLQSLNPNFNNTKSTIFGTKTIYGFNRETERLSNILTNLTNVTNENVSAIVNKNQSAEDITKEEIINALNTLITTSDKTTQAFDLNSDYITLIRDAAAGTVTVKWNIVSTREQLNGKNNSKLIISRITKTTVLSGFSTIDSENQRLSEFINKISGIRYKNSQNYVPSDALNDLNWKEVEITFTVDNQDYVAKYDENHSNALVFENNPFEFDIRNIHFALNDQNNTSDRNGTLLTNFDLVTTKTSAQGAQQSVTNKEISNFKTEKTRLDDLINQNLHTNISFDVAQKAKLPSQLTQDEVLEKFKTIFGSTNSVPNILSFTTNDQNGTLTINYELKSTKANLTDIKSITKENVVFDNFSSLTNEKSRLDNLLNTLNDVNFDYSPKTDTPQLTSLVVENLLWKVQNEEDFIAGNAANEANNIKLSDVTFSEKDDVNGTLKVRYRLLSTQEGYSSVYSEYKEATIRNFLTEAQRLTNILKAPQNDPTTKSYLSTAFNDKIASQVTKEQVLVELNKEFQNDQSQIDLNSIDLVANDQNGTLAITYKLVSTRANLTNVYSNETKTVTLTNLRSNTSEENRINNLATNVSVNYSNKEKTPLLTTFNNALLTFTINDEVGTYDESDNSFTFTNNKVKIKDITFKNHNDAGDNTHSDNSGSVVVSYSLYSNETVYQEANIHTNAQEKTITGFKVEQQRINEVKEQLASEIDPSTFVINKQRTANEVTDNEIITLIQNSIGSNYLATTSPNPTITRDVNEGTINVVWNVASTRDGFNASSNNLTQSQSAITTTISGFITSQEEERRLTEIKAAFTSANYAEKTALPTATTFVINHLTALFNYQNANATFTFDNSKPDKLITSDIPNVEISNVIFATAQNSNDVNGEISVTFELHSTKAGFENLSQTITTTLTGFKTEAERLNEAQIVVNETLDLAATLKTKPASSITQADIQQAIISAYRDSNATFDETNSLKNVNDSEPVVTLKANDENGTLEIKYVVKSTRDDLTNIYASTPITKVFIGFVTKEQEKNRLNNLIATINANAANYRDKSNLPSATSLTRDNLEITIESTTKTAGENDAFDAPLNVKVIPATDQLFSDLNDELGTIKATVKLQSTIFADIVSNSTKEFTISGFKTEQERLNEVLNSRTASKEFEHKNTITPSTITKAQVENLFNQLYTNDQAEVDLDSINLSADNANGTLAITYKLVSTKDNLTHIKSSETRSLILEGFKTTADEQNRLNELITNATVDYRNKTQTPSDTTKNKADLIITINEVQGTYDQASDSFIFGEPVNAKAINVNFSNNNDREGKFDVTFDLVSTNSGYENSNVTDSSQNKVKTIISLQTEQQRLDAVLTAKNDAINNADFTEVEKTKAPSTISDEDIIALLNRQLTSTDSTISSNDLVGTISKNNETGEITVKFKTHSTRSSLEDIQSSTVVTKTFTGFKTNQNVKDELDTILADTTKFTLDYADKATWPTNTNFALEHLLATLNVKNTNVTGSYTNSTFTFDEPVNAKVESVTYNNKNDRAGSVDITIQLRSTLPGFENVVSEVSQPKTVTSFKTEIDRLNIEIDKYATNDNVTFDNQANVSASTITATTVAEKLNVLYTPSAQANVVVSDINLIPNNQAGTLTIVYKLTSQKANLTDLKSKERTLNISGFLSNDNESRRLETLAQSATVDYSNKANLMAQKDNSQLNLENLKVTINDQVGTYNSTTQAIEFASPIDAKITAVSFNEANDANGSVKAVFKLVSTKEGLGASESSQQTKEISGFKVEQTRLNELLTAKTSELNNLQDPAATNKTASELTREEAAKLLSTIYANDEAQVRVQDIQSFNVNNETGEVTVTYKNNSKRAGLETIQSSQTQTKVFSGYITNNQETNRLNELLTKILENLDYTDKDNWPTATSFGTEQVTYQIDNQSYSGLRTIDNLQIEIANIEFSNPNDREGKESIKITLNSTKRGLESITVSNQNSLKEVDGFKTEVDRLNRLLITEQGKQPQAVDISNVSPNDKASRAASTYQNSDIETLLNNVYRDSQAHVSNINLSHDNEAGSLTITYKLTSDKTNLTNIESSKTKTFTIRGFKANNSEKARLDELLTNVAQVQATYSDKNNTPLLTTFDLANLTLTINGVQGTYDAQSQSFNFGDNVNVKASEITFINKNDVAGTLQVQIGKLTSLVDGYSTISSSDNLHAVKDLDSFLTESQRLDALANNNQGITYLAETAQNTKLASSITTNDLTFETVNTTNNWYKLLPTDATLEANDKTGTLTITLVLTSTRSETPNVKSTQKRTITLSSFKTAYQDAIDKLNNLDKNDVVINPPSNNNSVLPNSDGAKNKDNYNGEVNNNDSNITAEIVGIVGYDEINGRTLVAYKLVDNNSEHLDANNQKPTSKVFFKVVNGFKTEAERLSDLKTSVNENYTYTSTDKPKSLTFADAVQTSDFTFNSTFGSENKVTLENAAISANNATGEVVTSYKLATTKAKDELFKVDNSSLDSTAQNDLATFAQENFITPTENDYHVTVDNSHSESGFLTNTQDLNNKINQAIAEINGKENLSSEEKTKLIADLNAAKNTFDNDEAVENNQTAYQKAINTIDAIKNKSTETDNSKAEKINQVDTVYPNLNKAQRDQVKENIKNSNTLTNINDPKLPTTTKVESDASALNQAMGQLATKAGEESTIKADNKYINASDELKALYDAAIQAVKDLIPTANSTDGQNTKTPDLTNVSNWNTENATKPGDSNYNKAAVDELNRVINDLLAQMDTLNEQKAKAKEQIDALDKLSQEEKNHYKDLIDKAGSKDAIDQILRDAQTNNSNKEQLINAIDTDPAYQYLNEKQKEAVKEEIKNSNNISINDSTLPSTTDVINKAKELDDAMHTLKDLVGAKVETNQTPYNDANEDSKNKYNNLIHAGDDLGKSVNPDETLLDNKITELHDTANWNKTAVDQLINAIKEAQKTLSNSAIDNLDNLSQEEKDHFNYIVNDPSSTPEQIKAAVEKAKEINQTKETKINEIRNNPEYEHLNQSQKDAAIQAIKNSNVEVYPDASNPTLAKVLEDTKALDDSMEKLANLVTKSDAVKKSNAYLGATDQTKNNYNQAIDAAKELQNNTNPDVSQLDGVDSQDDANWNKNAVEKLINKIENALKSAAIDTINKLPNLTNSEKETLINDINNPDNNTPEKIQEIVDKGKELNDKKQAAIDTINQKSNLSDEEKAKLTKDIKAVDYLGNLDDSSKDNELTNLINDAKRINDAKQAKIDAINTNYEHLNDSQKEQVKKDIIASNLENITNAENELTSVAEERANNLNNAMKALKDALADSKAVQKQNDFINSNDEELKDKLQRATNAGDKLVVNTNPTADDLANLDHTTPQDDANWNKEAVDNLTADLKTLIKALKDNVIDNLPNLSYDEKTNFKEQIKNANNQNEIEEIVQKAKNDNQSKGQIIEQIKKLPHLNDTQKETLINELKESNLNPIDSSDNATSNEVLEKAKELNDLMSKLKELNDIAKEVIDENDFDKVPEDKQEQLTNTSTISDNLLNNQEIDQNAKEVTSLNDVTKDANKEQVAKVIEKLTNNLKDVAKAEIDNLIYLNDAEKTALKAQLDVKDTATGEQIKNILDRAKEINDKKKAAIETIKNKEFLSDAEKNQLIDEVNELDYGNSTNDQDNDAKLAQILDKVTNLDKNKENIANNINDLANINNSQKIALIKELKASNFEAIENSNNESSSDVEERANQLNDTMGELKELNNNAANIKTSDLYSKASDDSKENYENYIDAANDLINDKKPNAEKIVNIDDLNAPENANWNNNQVSKLVDAIKNALKEALNNALDNFDNLSDDEKTKLKDELDKSSSPEGFNEVINDAEIINSKKQMEIDNLSNNYPHLDKGQLDALKDAIKKSNLDPNLNKDHQNVDEIKEIAKNLDKVMDDLNKLNNDTNVDQSTIDNIKKIINSVKDSLVNKDKNSAQNAINKAQDAIKKARQIYDLNTNLNDLIEKFKKSNAFNEVNKVIKKELLSKVEELNNILRNIDQSIKNVLIAEINNANALMNKASNYVQVVDALLNKDPNIFDENIYNLANNDTTYQNSLIKLATQLRFKNYFNNFDKNDKNKLTAKDLDIDLDSLPKVIATALNLKSKAAAFLIPIILFMGAILTFGIVAAIAKKKSKKQ</sequence>
<feature type="domain" description="Lipoprotein-associated type-17" evidence="5">
    <location>
        <begin position="2594"/>
        <end position="2671"/>
    </location>
</feature>
<feature type="domain" description="Protein G-related albumin-binding (GA) module" evidence="4">
    <location>
        <begin position="5039"/>
        <end position="5088"/>
    </location>
</feature>
<dbReference type="InterPro" id="IPR002988">
    <property type="entry name" value="GA_module"/>
</dbReference>
<dbReference type="InterPro" id="IPR009063">
    <property type="entry name" value="Ig/albumin-bd_sf"/>
</dbReference>
<feature type="region of interest" description="Disordered" evidence="2">
    <location>
        <begin position="4799"/>
        <end position="4829"/>
    </location>
</feature>
<feature type="domain" description="Lipoprotein-associated type-17" evidence="5">
    <location>
        <begin position="4097"/>
        <end position="4175"/>
    </location>
</feature>
<feature type="domain" description="Lipoprotein-associated type-17" evidence="5">
    <location>
        <begin position="1923"/>
        <end position="2007"/>
    </location>
</feature>
<feature type="coiled-coil region" evidence="1">
    <location>
        <begin position="5885"/>
        <end position="5958"/>
    </location>
</feature>
<evidence type="ECO:0000313" key="6">
    <source>
        <dbReference type="EMBL" id="EGU99997.1"/>
    </source>
</evidence>
<feature type="domain" description="Lipoprotein-associated type-17" evidence="5">
    <location>
        <begin position="2947"/>
        <end position="3011"/>
    </location>
</feature>